<dbReference type="STRING" id="1209931.A0A135UZF1"/>
<accession>A0A135UZF1</accession>
<keyword evidence="2" id="KW-1185">Reference proteome</keyword>
<evidence type="ECO:0000313" key="1">
    <source>
        <dbReference type="EMBL" id="KXH65779.1"/>
    </source>
</evidence>
<proteinExistence type="predicted"/>
<organism evidence="1 2">
    <name type="scientific">Colletotrichum salicis</name>
    <dbReference type="NCBI Taxonomy" id="1209931"/>
    <lineage>
        <taxon>Eukaryota</taxon>
        <taxon>Fungi</taxon>
        <taxon>Dikarya</taxon>
        <taxon>Ascomycota</taxon>
        <taxon>Pezizomycotina</taxon>
        <taxon>Sordariomycetes</taxon>
        <taxon>Hypocreomycetidae</taxon>
        <taxon>Glomerellales</taxon>
        <taxon>Glomerellaceae</taxon>
        <taxon>Colletotrichum</taxon>
        <taxon>Colletotrichum acutatum species complex</taxon>
    </lineage>
</organism>
<dbReference type="EMBL" id="JFFI01000821">
    <property type="protein sequence ID" value="KXH65779.1"/>
    <property type="molecule type" value="Genomic_DNA"/>
</dbReference>
<dbReference type="AlphaFoldDB" id="A0A135UZF1"/>
<evidence type="ECO:0000313" key="2">
    <source>
        <dbReference type="Proteomes" id="UP000070121"/>
    </source>
</evidence>
<name>A0A135UZF1_9PEZI</name>
<sequence>MELPSEILHQILDGLVVYRPLAKVRGVYSLDDWSFFTSHSARLPANTRHDSGLSMKFNRDELPPIEGGFWNLRLVSRQWNSSVIRMLQKHQWWSLPFGDRNRLAKLLRVCDGADGGPCSWIRNLSLNDLDGLRTFSRLYSYDFEITPAKLTFEGQDVDDDYIILNSYVDKLRTTDWWTSDPTRSRHEIHYGKNNEHALLRRFFDTVKRIERFSVDFPAAYSKHDLMANCYDMQGVDEVLATVKHGLASPGFQYLVDLSFAVPSTWHIGQLAGALSQDARDRLRKLRLVIVDETGPSGSAQYTKIEEENNDGDRTIILGSVAPSNVQATYPNREHQGALWALVASCPNLEALGIEATHYLNMDLQQWGNSQFGTKHLRDLSLRRIWTNIPSLLQLLSAIPPSSQGSAIRRVNFDDVKIHWDGGNWEDVFAHLRTNCPNLEIFRAEQLSYFSNHPRYEHNNRPWENYNSIWTDDYDGEANDRLFLEMLNMKLINKIGSVVDYPVSIYNYDFEMGLQELH</sequence>
<gene>
    <name evidence="1" type="ORF">CSAL01_13407</name>
</gene>
<protein>
    <submittedName>
        <fullName evidence="1">Uncharacterized protein</fullName>
    </submittedName>
</protein>
<comment type="caution">
    <text evidence="1">The sequence shown here is derived from an EMBL/GenBank/DDBJ whole genome shotgun (WGS) entry which is preliminary data.</text>
</comment>
<dbReference type="OrthoDB" id="5137852at2759"/>
<reference evidence="1 2" key="1">
    <citation type="submission" date="2014-02" db="EMBL/GenBank/DDBJ databases">
        <title>The genome sequence of Colletotrichum salicis CBS 607.94.</title>
        <authorList>
            <person name="Baroncelli R."/>
            <person name="Thon M.R."/>
        </authorList>
    </citation>
    <scope>NUCLEOTIDE SEQUENCE [LARGE SCALE GENOMIC DNA]</scope>
    <source>
        <strain evidence="1 2">CBS 607.94</strain>
    </source>
</reference>
<dbReference type="Proteomes" id="UP000070121">
    <property type="component" value="Unassembled WGS sequence"/>
</dbReference>